<organism evidence="1 2">
    <name type="scientific">Pleurodeles waltl</name>
    <name type="common">Iberian ribbed newt</name>
    <dbReference type="NCBI Taxonomy" id="8319"/>
    <lineage>
        <taxon>Eukaryota</taxon>
        <taxon>Metazoa</taxon>
        <taxon>Chordata</taxon>
        <taxon>Craniata</taxon>
        <taxon>Vertebrata</taxon>
        <taxon>Euteleostomi</taxon>
        <taxon>Amphibia</taxon>
        <taxon>Batrachia</taxon>
        <taxon>Caudata</taxon>
        <taxon>Salamandroidea</taxon>
        <taxon>Salamandridae</taxon>
        <taxon>Pleurodelinae</taxon>
        <taxon>Pleurodeles</taxon>
    </lineage>
</organism>
<evidence type="ECO:0000313" key="1">
    <source>
        <dbReference type="EMBL" id="KAJ1115380.1"/>
    </source>
</evidence>
<dbReference type="Proteomes" id="UP001066276">
    <property type="component" value="Chromosome 8"/>
</dbReference>
<gene>
    <name evidence="1" type="ORF">NDU88_003604</name>
</gene>
<reference evidence="1" key="1">
    <citation type="journal article" date="2022" name="bioRxiv">
        <title>Sequencing and chromosome-scale assembly of the giantPleurodeles waltlgenome.</title>
        <authorList>
            <person name="Brown T."/>
            <person name="Elewa A."/>
            <person name="Iarovenko S."/>
            <person name="Subramanian E."/>
            <person name="Araus A.J."/>
            <person name="Petzold A."/>
            <person name="Susuki M."/>
            <person name="Suzuki K.-i.T."/>
            <person name="Hayashi T."/>
            <person name="Toyoda A."/>
            <person name="Oliveira C."/>
            <person name="Osipova E."/>
            <person name="Leigh N.D."/>
            <person name="Simon A."/>
            <person name="Yun M.H."/>
        </authorList>
    </citation>
    <scope>NUCLEOTIDE SEQUENCE</scope>
    <source>
        <strain evidence="1">20211129_DDA</strain>
        <tissue evidence="1">Liver</tissue>
    </source>
</reference>
<keyword evidence="2" id="KW-1185">Reference proteome</keyword>
<evidence type="ECO:0000313" key="2">
    <source>
        <dbReference type="Proteomes" id="UP001066276"/>
    </source>
</evidence>
<proteinExistence type="predicted"/>
<dbReference type="EMBL" id="JANPWB010000012">
    <property type="protein sequence ID" value="KAJ1115380.1"/>
    <property type="molecule type" value="Genomic_DNA"/>
</dbReference>
<dbReference type="AlphaFoldDB" id="A0AAV7NH46"/>
<name>A0AAV7NH46_PLEWA</name>
<sequence>MQSLPPYLVVGSPRLLAHPSRLQHRKSEGRAAPSDTRAAAAILALPGLGLKYSVWRRAASFKLGISWPRRPRHSEPLGAARIRSWRRCGVRILRAQ</sequence>
<protein>
    <submittedName>
        <fullName evidence="1">Uncharacterized protein</fullName>
    </submittedName>
</protein>
<comment type="caution">
    <text evidence="1">The sequence shown here is derived from an EMBL/GenBank/DDBJ whole genome shotgun (WGS) entry which is preliminary data.</text>
</comment>
<accession>A0AAV7NH46</accession>